<accession>A0ABW8SWJ3</accession>
<dbReference type="Pfam" id="PF10531">
    <property type="entry name" value="SLBB"/>
    <property type="match status" value="3"/>
</dbReference>
<feature type="signal peptide" evidence="2">
    <location>
        <begin position="1"/>
        <end position="22"/>
    </location>
</feature>
<dbReference type="PANTHER" id="PTHR33619">
    <property type="entry name" value="POLYSACCHARIDE EXPORT PROTEIN GFCE-RELATED"/>
    <property type="match status" value="1"/>
</dbReference>
<dbReference type="PANTHER" id="PTHR33619:SF3">
    <property type="entry name" value="POLYSACCHARIDE EXPORT PROTEIN GFCE-RELATED"/>
    <property type="match status" value="1"/>
</dbReference>
<evidence type="ECO:0000256" key="1">
    <source>
        <dbReference type="ARBA" id="ARBA00022729"/>
    </source>
</evidence>
<reference evidence="5 6" key="1">
    <citation type="submission" date="2024-07" db="EMBL/GenBank/DDBJ databases">
        <authorList>
            <person name="Pitt A."/>
            <person name="Hahn M.W."/>
        </authorList>
    </citation>
    <scope>NUCLEOTIDE SEQUENCE [LARGE SCALE GENOMIC DNA]</scope>
    <source>
        <strain evidence="5 6">2-AUSEE-184A6</strain>
    </source>
</reference>
<gene>
    <name evidence="5" type="ORF">V7S74_05370</name>
</gene>
<name>A0ABW8SWJ3_9BACT</name>
<dbReference type="InterPro" id="IPR003715">
    <property type="entry name" value="Poly_export_N"/>
</dbReference>
<feature type="domain" description="Soluble ligand binding" evidence="4">
    <location>
        <begin position="499"/>
        <end position="536"/>
    </location>
</feature>
<dbReference type="Pfam" id="PF02563">
    <property type="entry name" value="Poly_export"/>
    <property type="match status" value="1"/>
</dbReference>
<feature type="domain" description="Soluble ligand binding" evidence="4">
    <location>
        <begin position="589"/>
        <end position="631"/>
    </location>
</feature>
<evidence type="ECO:0000313" key="5">
    <source>
        <dbReference type="EMBL" id="MFL0206163.1"/>
    </source>
</evidence>
<feature type="domain" description="Soluble ligand binding" evidence="4">
    <location>
        <begin position="323"/>
        <end position="368"/>
    </location>
</feature>
<dbReference type="RefSeq" id="WP_406777744.1">
    <property type="nucleotide sequence ID" value="NZ_JBEWZG010000002.1"/>
</dbReference>
<evidence type="ECO:0000313" key="6">
    <source>
        <dbReference type="Proteomes" id="UP001623559"/>
    </source>
</evidence>
<organism evidence="5 6">
    <name type="scientific">Aquirufa novilacunae</name>
    <dbReference type="NCBI Taxonomy" id="3139305"/>
    <lineage>
        <taxon>Bacteria</taxon>
        <taxon>Pseudomonadati</taxon>
        <taxon>Bacteroidota</taxon>
        <taxon>Cytophagia</taxon>
        <taxon>Cytophagales</taxon>
        <taxon>Flectobacillaceae</taxon>
        <taxon>Aquirufa</taxon>
    </lineage>
</organism>
<dbReference type="InterPro" id="IPR019554">
    <property type="entry name" value="Soluble_ligand-bd"/>
</dbReference>
<feature type="domain" description="Polysaccharide export protein N-terminal" evidence="3">
    <location>
        <begin position="158"/>
        <end position="223"/>
    </location>
</feature>
<proteinExistence type="predicted"/>
<dbReference type="Gene3D" id="3.10.560.10">
    <property type="entry name" value="Outer membrane lipoprotein wza domain like"/>
    <property type="match status" value="5"/>
</dbReference>
<dbReference type="InterPro" id="IPR049712">
    <property type="entry name" value="Poly_export"/>
</dbReference>
<sequence>MKQLIRYFFAFFFLFSITDSFAQNVSSQAMNQAKTLLSSRGLNEGEVFAKFKSRGLDVENMNESDFLKNQGVLEQIIAEIEAENKVKKYSLENVSNKPAESVLKSIIDSSTDSVKMVSTHLAAKQVNPVSLTAPSDIYGHKIFRDNSLEIYRTSKDASPPDSYILAAGDKINIVIFGKSQADLQYEINSAGFIQPTNMPKIFLSGLTLKQAKNLVALRFSTFYFFNKDQFALTLNTSRTLNVNIFGEVEKAGSFTTSALNTALNVLSASGGPTNFGTVRNIQIIRGSVKKLLDVYAFMRNPILQFDFYLQNNDIIYIAPAQKVVSLNGAVNRPMRYELKGKEGITELLDFAGGIKSDALTDFIQLQRYENNVAVIKDYPLKDILSGKLKLELLNGDVITIKSINSELKTIVKVSGAVDYPGNYELGSTKTVKELLVKAKLKPEAKTDQAFIFRKRLDQTSGIIAINITEVLKGKLNYALEKEDSLVIFDQARYIDQFSIAVVGEVRNPFDRNFRYDESLTIQEAIDLAGGLKNTALASGYIYRTNPFNLKRTVYIPVNLMDKSSPKLNPGDKLVILNKDVYEIDATINLVGEVKSPVSIRFDSTISVKDLIKLAGGFTIAADLTNVNIFRLKFSKDKAPIKELIKFSIDQNFNILGDDTILKLQPYDLVVVRKIPEFQLNEQVEIKGEVNFPGFYILKSRQEYFTDVIRDASGFTNYADLSNITIIRYQNNDGRLIFDAESAMRNKHNGKFDPIMLPGDYIQVPFTINTIKIELAGTRFLLQGNQAEINVNFSGARKANWYINNFAGGFSEEADRSSVRVIRGNGAIVSTKKWLGLINVYPRVNSGDKILLSYKVEKTKNQNEKPFDWEKFMNKILAVATSVALITLYTK</sequence>
<evidence type="ECO:0000259" key="4">
    <source>
        <dbReference type="Pfam" id="PF10531"/>
    </source>
</evidence>
<keyword evidence="1 2" id="KW-0732">Signal</keyword>
<protein>
    <submittedName>
        <fullName evidence="5">SLBB domain-containing protein</fullName>
    </submittedName>
</protein>
<comment type="caution">
    <text evidence="5">The sequence shown here is derived from an EMBL/GenBank/DDBJ whole genome shotgun (WGS) entry which is preliminary data.</text>
</comment>
<dbReference type="EMBL" id="JBEWZG010000002">
    <property type="protein sequence ID" value="MFL0206163.1"/>
    <property type="molecule type" value="Genomic_DNA"/>
</dbReference>
<evidence type="ECO:0000259" key="3">
    <source>
        <dbReference type="Pfam" id="PF02563"/>
    </source>
</evidence>
<feature type="chain" id="PRO_5047543226" evidence="2">
    <location>
        <begin position="23"/>
        <end position="890"/>
    </location>
</feature>
<evidence type="ECO:0000256" key="2">
    <source>
        <dbReference type="SAM" id="SignalP"/>
    </source>
</evidence>
<dbReference type="Proteomes" id="UP001623559">
    <property type="component" value="Unassembled WGS sequence"/>
</dbReference>